<feature type="domain" description="Fluoroacetyl-CoA-specific thioesterase-like" evidence="3">
    <location>
        <begin position="14"/>
        <end position="117"/>
    </location>
</feature>
<dbReference type="Proteomes" id="UP000199158">
    <property type="component" value="Unassembled WGS sequence"/>
</dbReference>
<reference evidence="4 5" key="1">
    <citation type="submission" date="2016-10" db="EMBL/GenBank/DDBJ databases">
        <authorList>
            <person name="de Groot N.N."/>
        </authorList>
    </citation>
    <scope>NUCLEOTIDE SEQUENCE [LARGE SCALE GENOMIC DNA]</scope>
    <source>
        <strain evidence="4 5">CGMCC 1.5070</strain>
    </source>
</reference>
<dbReference type="InterPro" id="IPR054485">
    <property type="entry name" value="FlK-like_dom"/>
</dbReference>
<dbReference type="RefSeq" id="WP_092751797.1">
    <property type="nucleotide sequence ID" value="NZ_FOCG01000001.1"/>
</dbReference>
<evidence type="ECO:0000313" key="5">
    <source>
        <dbReference type="Proteomes" id="UP000199158"/>
    </source>
</evidence>
<gene>
    <name evidence="4" type="ORF">SAMN05216180_0768</name>
</gene>
<dbReference type="AlphaFoldDB" id="A0A1H7ZMJ8"/>
<feature type="binding site" evidence="2">
    <location>
        <position position="60"/>
    </location>
    <ligand>
        <name>substrate</name>
    </ligand>
</feature>
<dbReference type="STRING" id="474960.SAMN05216180_0768"/>
<feature type="active site" evidence="1">
    <location>
        <position position="41"/>
    </location>
</feature>
<evidence type="ECO:0000256" key="1">
    <source>
        <dbReference type="PIRSR" id="PIRSR014972-1"/>
    </source>
</evidence>
<name>A0A1H7ZMJ8_9FIRM</name>
<dbReference type="Pfam" id="PF22636">
    <property type="entry name" value="FlK"/>
    <property type="match status" value="1"/>
</dbReference>
<feature type="binding site" evidence="2">
    <location>
        <position position="60"/>
    </location>
    <ligand>
        <name>CoA</name>
        <dbReference type="ChEBI" id="CHEBI:57287"/>
    </ligand>
</feature>
<evidence type="ECO:0000313" key="4">
    <source>
        <dbReference type="EMBL" id="SEM59555.1"/>
    </source>
</evidence>
<dbReference type="PANTHER" id="PTHR36934:SF1">
    <property type="entry name" value="THIOESTERASE DOMAIN-CONTAINING PROTEIN"/>
    <property type="match status" value="1"/>
</dbReference>
<feature type="active site" evidence="1">
    <location>
        <position position="67"/>
    </location>
</feature>
<dbReference type="OrthoDB" id="6902891at2"/>
<feature type="binding site" evidence="2">
    <location>
        <position position="111"/>
    </location>
    <ligand>
        <name>substrate</name>
    </ligand>
</feature>
<dbReference type="PANTHER" id="PTHR36934">
    <property type="entry name" value="BLR0278 PROTEIN"/>
    <property type="match status" value="1"/>
</dbReference>
<organism evidence="4 5">
    <name type="scientific">Hydrogenoanaerobacterium saccharovorans</name>
    <dbReference type="NCBI Taxonomy" id="474960"/>
    <lineage>
        <taxon>Bacteria</taxon>
        <taxon>Bacillati</taxon>
        <taxon>Bacillota</taxon>
        <taxon>Clostridia</taxon>
        <taxon>Eubacteriales</taxon>
        <taxon>Oscillospiraceae</taxon>
        <taxon>Hydrogenoanaerobacterium</taxon>
    </lineage>
</organism>
<evidence type="ECO:0000256" key="2">
    <source>
        <dbReference type="PIRSR" id="PIRSR014972-2"/>
    </source>
</evidence>
<feature type="active site" evidence="1">
    <location>
        <position position="33"/>
    </location>
</feature>
<dbReference type="SUPFAM" id="SSF54637">
    <property type="entry name" value="Thioesterase/thiol ester dehydrase-isomerase"/>
    <property type="match status" value="1"/>
</dbReference>
<proteinExistence type="predicted"/>
<sequence>MDWINTEYTMEWVVTGDKIAANVGSGDVNVFATPMMIALMEGAAVQCLKPFLEEGQTSVGASISTSHTAATPIGMKVKATAKIVAVDGKKIDFTVQAFDECGVIGEGTHTRFILNKERFEQKAAAKLK</sequence>
<protein>
    <submittedName>
        <fullName evidence="4">Predicted thioesterase</fullName>
    </submittedName>
</protein>
<evidence type="ECO:0000259" key="3">
    <source>
        <dbReference type="Pfam" id="PF22636"/>
    </source>
</evidence>
<dbReference type="PIRSF" id="PIRSF014972">
    <property type="entry name" value="FlK"/>
    <property type="match status" value="1"/>
</dbReference>
<dbReference type="InterPro" id="IPR029069">
    <property type="entry name" value="HotDog_dom_sf"/>
</dbReference>
<dbReference type="InterPro" id="IPR025540">
    <property type="entry name" value="FlK"/>
</dbReference>
<keyword evidence="5" id="KW-1185">Reference proteome</keyword>
<dbReference type="EMBL" id="FOCG01000001">
    <property type="protein sequence ID" value="SEM59555.1"/>
    <property type="molecule type" value="Genomic_DNA"/>
</dbReference>
<accession>A0A1H7ZMJ8</accession>
<dbReference type="Gene3D" id="3.10.129.10">
    <property type="entry name" value="Hotdog Thioesterase"/>
    <property type="match status" value="1"/>
</dbReference>